<dbReference type="GO" id="GO:0005737">
    <property type="term" value="C:cytoplasm"/>
    <property type="evidence" value="ECO:0007669"/>
    <property type="project" value="UniProtKB-SubCell"/>
</dbReference>
<evidence type="ECO:0000256" key="14">
    <source>
        <dbReference type="PIRSR" id="PIRSR004930-1"/>
    </source>
</evidence>
<dbReference type="InterPro" id="IPR017945">
    <property type="entry name" value="DHBP_synth_RibB-like_a/b_dom"/>
</dbReference>
<dbReference type="Pfam" id="PF01300">
    <property type="entry name" value="Sua5_yciO_yrdC"/>
    <property type="match status" value="1"/>
</dbReference>
<evidence type="ECO:0000256" key="1">
    <source>
        <dbReference type="ARBA" id="ARBA00004496"/>
    </source>
</evidence>
<feature type="binding site" evidence="14">
    <location>
        <position position="59"/>
    </location>
    <ligand>
        <name>ATP</name>
        <dbReference type="ChEBI" id="CHEBI:30616"/>
    </ligand>
</feature>
<comment type="catalytic activity">
    <reaction evidence="12 13">
        <text>L-threonine + hydrogencarbonate + ATP = L-threonylcarbamoyladenylate + diphosphate + H2O</text>
        <dbReference type="Rhea" id="RHEA:36407"/>
        <dbReference type="ChEBI" id="CHEBI:15377"/>
        <dbReference type="ChEBI" id="CHEBI:17544"/>
        <dbReference type="ChEBI" id="CHEBI:30616"/>
        <dbReference type="ChEBI" id="CHEBI:33019"/>
        <dbReference type="ChEBI" id="CHEBI:57926"/>
        <dbReference type="ChEBI" id="CHEBI:73682"/>
        <dbReference type="EC" id="2.7.7.87"/>
    </reaction>
</comment>
<dbReference type="Gene3D" id="3.90.870.10">
    <property type="entry name" value="DHBP synthase"/>
    <property type="match status" value="1"/>
</dbReference>
<evidence type="ECO:0000256" key="4">
    <source>
        <dbReference type="ARBA" id="ARBA00015492"/>
    </source>
</evidence>
<dbReference type="InterPro" id="IPR005145">
    <property type="entry name" value="Sua5_C"/>
</dbReference>
<dbReference type="SUPFAM" id="SSF55821">
    <property type="entry name" value="YrdC/RibB"/>
    <property type="match status" value="1"/>
</dbReference>
<dbReference type="NCBIfam" id="TIGR00057">
    <property type="entry name" value="L-threonylcarbamoyladenylate synthase"/>
    <property type="match status" value="1"/>
</dbReference>
<feature type="binding site" evidence="14">
    <location>
        <position position="68"/>
    </location>
    <ligand>
        <name>L-threonine</name>
        <dbReference type="ChEBI" id="CHEBI:57926"/>
    </ligand>
</feature>
<evidence type="ECO:0000256" key="3">
    <source>
        <dbReference type="ARBA" id="ARBA00012584"/>
    </source>
</evidence>
<dbReference type="GO" id="GO:0005524">
    <property type="term" value="F:ATP binding"/>
    <property type="evidence" value="ECO:0007669"/>
    <property type="project" value="UniProtKB-UniRule"/>
</dbReference>
<feature type="binding site" evidence="14">
    <location>
        <position position="238"/>
    </location>
    <ligand>
        <name>ATP</name>
        <dbReference type="ChEBI" id="CHEBI:30616"/>
    </ligand>
</feature>
<dbReference type="Pfam" id="PF03481">
    <property type="entry name" value="Sua5_C"/>
    <property type="match status" value="1"/>
</dbReference>
<dbReference type="InterPro" id="IPR010923">
    <property type="entry name" value="T(6)A37_SUA5"/>
</dbReference>
<sequence>MTEIYWIDENNIDDNLLFKAAKVLRDGGIAAFPTETVYGLGANALDSKAVKKIFRAKGRPSDNPLIVHVADYEGIFPLVAEINEAAETLIHRFMPGPITIVMKKSTAIPDEVTAGLDTVGIRMPSHKIASRLIKLAGVPVAAPSANLSGKPSPTRPEHVIHDMDGRVDVIIADGICDIGVESTVVDVTGDVPVILRPGGVTFEELQSVLGKVEIDPAVLRKPDKNLVAKAPGMKYTHYSPDADVVIVAGPSEMVAAEVNRLAKEDMAEGKKVAVLASDETSGLYDIMVVPIGSQKDKLSISSRIFDALRRLDELGVDKAYAEAVDEEGLGLAIMNRMKKAAGYRIIKVGEK</sequence>
<feature type="binding site" evidence="14">
    <location>
        <position position="144"/>
    </location>
    <ligand>
        <name>ATP</name>
        <dbReference type="ChEBI" id="CHEBI:30616"/>
    </ligand>
</feature>
<dbReference type="InterPro" id="IPR038385">
    <property type="entry name" value="Sua5/YwlC_C"/>
</dbReference>
<dbReference type="GO" id="GO:0061710">
    <property type="term" value="F:L-threonylcarbamoyladenylate synthase"/>
    <property type="evidence" value="ECO:0007669"/>
    <property type="project" value="UniProtKB-EC"/>
</dbReference>
<comment type="function">
    <text evidence="13">Required for the formation of a threonylcarbamoyl group on adenosine at position 37 (t(6)A37) in tRNAs that read codons beginning with adenine.</text>
</comment>
<dbReference type="EC" id="2.7.7.87" evidence="3 13"/>
<dbReference type="PANTHER" id="PTHR17490:SF16">
    <property type="entry name" value="THREONYLCARBAMOYL-AMP SYNTHASE"/>
    <property type="match status" value="1"/>
</dbReference>
<evidence type="ECO:0000256" key="12">
    <source>
        <dbReference type="ARBA" id="ARBA00048366"/>
    </source>
</evidence>
<dbReference type="AlphaFoldDB" id="A0A5D8QA74"/>
<dbReference type="PROSITE" id="PS51163">
    <property type="entry name" value="YRDC"/>
    <property type="match status" value="1"/>
</dbReference>
<dbReference type="PIRSF" id="PIRSF004930">
    <property type="entry name" value="Tln_factor_SUA5"/>
    <property type="match status" value="1"/>
</dbReference>
<gene>
    <name evidence="16" type="ORF">FWJ32_09700</name>
</gene>
<organism evidence="16 17">
    <name type="scientific">Calorimonas adulescens</name>
    <dbReference type="NCBI Taxonomy" id="2606906"/>
    <lineage>
        <taxon>Bacteria</taxon>
        <taxon>Bacillati</taxon>
        <taxon>Bacillota</taxon>
        <taxon>Clostridia</taxon>
        <taxon>Thermoanaerobacterales</taxon>
        <taxon>Thermoanaerobacteraceae</taxon>
        <taxon>Calorimonas</taxon>
    </lineage>
</organism>
<keyword evidence="10 13" id="KW-0067">ATP-binding</keyword>
<evidence type="ECO:0000256" key="5">
    <source>
        <dbReference type="ARBA" id="ARBA00022490"/>
    </source>
</evidence>
<dbReference type="PANTHER" id="PTHR17490">
    <property type="entry name" value="SUA5"/>
    <property type="match status" value="1"/>
</dbReference>
<keyword evidence="17" id="KW-1185">Reference proteome</keyword>
<evidence type="ECO:0000313" key="17">
    <source>
        <dbReference type="Proteomes" id="UP000322976"/>
    </source>
</evidence>
<comment type="caution">
    <text evidence="16">The sequence shown here is derived from an EMBL/GenBank/DDBJ whole genome shotgun (WGS) entry which is preliminary data.</text>
</comment>
<dbReference type="GO" id="GO:0006450">
    <property type="term" value="P:regulation of translational fidelity"/>
    <property type="evidence" value="ECO:0007669"/>
    <property type="project" value="TreeGrafter"/>
</dbReference>
<feature type="binding site" evidence="14">
    <location>
        <position position="122"/>
    </location>
    <ligand>
        <name>L-threonine</name>
        <dbReference type="ChEBI" id="CHEBI:57926"/>
    </ligand>
</feature>
<comment type="subcellular location">
    <subcellularLocation>
        <location evidence="1 13">Cytoplasm</location>
    </subcellularLocation>
</comment>
<keyword evidence="9 13" id="KW-0547">Nucleotide-binding</keyword>
<evidence type="ECO:0000256" key="7">
    <source>
        <dbReference type="ARBA" id="ARBA00022694"/>
    </source>
</evidence>
<feature type="binding site" evidence="14">
    <location>
        <position position="36"/>
    </location>
    <ligand>
        <name>L-threonine</name>
        <dbReference type="ChEBI" id="CHEBI:57926"/>
    </ligand>
</feature>
<keyword evidence="8 13" id="KW-0548">Nucleotidyltransferase</keyword>
<evidence type="ECO:0000256" key="11">
    <source>
        <dbReference type="ARBA" id="ARBA00029774"/>
    </source>
</evidence>
<evidence type="ECO:0000259" key="15">
    <source>
        <dbReference type="PROSITE" id="PS51163"/>
    </source>
</evidence>
<reference evidence="16 17" key="1">
    <citation type="submission" date="2019-08" db="EMBL/GenBank/DDBJ databases">
        <title>Calorimonas adulescens gen. nov., sp. nov., an anaerobic thermophilic bacterium from Sakhalin hot spring.</title>
        <authorList>
            <person name="Khomyakova M.A."/>
            <person name="Merkel A.Y."/>
            <person name="Novikov A."/>
            <person name="Bonch-Osmolovskaya E.A."/>
            <person name="Slobodkin A.I."/>
        </authorList>
    </citation>
    <scope>NUCLEOTIDE SEQUENCE [LARGE SCALE GENOMIC DNA]</scope>
    <source>
        <strain evidence="16 17">A05MB</strain>
    </source>
</reference>
<evidence type="ECO:0000256" key="9">
    <source>
        <dbReference type="ARBA" id="ARBA00022741"/>
    </source>
</evidence>
<dbReference type="GO" id="GO:0000049">
    <property type="term" value="F:tRNA binding"/>
    <property type="evidence" value="ECO:0007669"/>
    <property type="project" value="TreeGrafter"/>
</dbReference>
<keyword evidence="7 13" id="KW-0819">tRNA processing</keyword>
<comment type="similarity">
    <text evidence="2 13">Belongs to the SUA5 family.</text>
</comment>
<dbReference type="GO" id="GO:0003725">
    <property type="term" value="F:double-stranded RNA binding"/>
    <property type="evidence" value="ECO:0007669"/>
    <property type="project" value="UniProtKB-UniRule"/>
</dbReference>
<protein>
    <recommendedName>
        <fullName evidence="4 13">Threonylcarbamoyl-AMP synthase</fullName>
        <shortName evidence="13">TC-AMP synthase</shortName>
        <ecNumber evidence="3 13">2.7.7.87</ecNumber>
    </recommendedName>
    <alternativeName>
        <fullName evidence="11 13">L-threonylcarbamoyladenylate synthase</fullName>
    </alternativeName>
</protein>
<evidence type="ECO:0000256" key="13">
    <source>
        <dbReference type="PIRNR" id="PIRNR004930"/>
    </source>
</evidence>
<dbReference type="RefSeq" id="WP_149545759.1">
    <property type="nucleotide sequence ID" value="NZ_VTPS01000015.1"/>
</dbReference>
<dbReference type="Gene3D" id="3.40.50.11030">
    <property type="entry name" value="Threonylcarbamoyl-AMP synthase, C-terminal domain"/>
    <property type="match status" value="1"/>
</dbReference>
<dbReference type="Proteomes" id="UP000322976">
    <property type="component" value="Unassembled WGS sequence"/>
</dbReference>
<feature type="binding site" evidence="14">
    <location>
        <position position="196"/>
    </location>
    <ligand>
        <name>ATP</name>
        <dbReference type="ChEBI" id="CHEBI:30616"/>
    </ligand>
</feature>
<proteinExistence type="inferred from homology"/>
<feature type="binding site" evidence="14">
    <location>
        <position position="63"/>
    </location>
    <ligand>
        <name>ATP</name>
        <dbReference type="ChEBI" id="CHEBI:30616"/>
    </ligand>
</feature>
<dbReference type="FunFam" id="3.90.870.10:FF:000008">
    <property type="entry name" value="Threonylcarbamoyl-AMP synthase"/>
    <property type="match status" value="1"/>
</dbReference>
<keyword evidence="5 13" id="KW-0963">Cytoplasm</keyword>
<feature type="binding site" evidence="14">
    <location>
        <position position="118"/>
    </location>
    <ligand>
        <name>ATP</name>
        <dbReference type="ChEBI" id="CHEBI:30616"/>
    </ligand>
</feature>
<feature type="binding site" evidence="14">
    <location>
        <position position="152"/>
    </location>
    <ligand>
        <name>ATP</name>
        <dbReference type="ChEBI" id="CHEBI:30616"/>
    </ligand>
</feature>
<evidence type="ECO:0000313" key="16">
    <source>
        <dbReference type="EMBL" id="TZE81297.1"/>
    </source>
</evidence>
<evidence type="ECO:0000256" key="2">
    <source>
        <dbReference type="ARBA" id="ARBA00007663"/>
    </source>
</evidence>
<feature type="binding site" evidence="14">
    <location>
        <position position="142"/>
    </location>
    <ligand>
        <name>L-threonine</name>
        <dbReference type="ChEBI" id="CHEBI:57926"/>
    </ligand>
</feature>
<accession>A0A5D8QA74</accession>
<dbReference type="EMBL" id="VTPS01000015">
    <property type="protein sequence ID" value="TZE81297.1"/>
    <property type="molecule type" value="Genomic_DNA"/>
</dbReference>
<dbReference type="GO" id="GO:0008033">
    <property type="term" value="P:tRNA processing"/>
    <property type="evidence" value="ECO:0007669"/>
    <property type="project" value="UniProtKB-KW"/>
</dbReference>
<name>A0A5D8QA74_9THEO</name>
<evidence type="ECO:0000256" key="10">
    <source>
        <dbReference type="ARBA" id="ARBA00022840"/>
    </source>
</evidence>
<feature type="domain" description="YrdC-like" evidence="15">
    <location>
        <begin position="14"/>
        <end position="200"/>
    </location>
</feature>
<evidence type="ECO:0000256" key="8">
    <source>
        <dbReference type="ARBA" id="ARBA00022695"/>
    </source>
</evidence>
<dbReference type="InterPro" id="IPR006070">
    <property type="entry name" value="Sua5-like_dom"/>
</dbReference>
<feature type="binding site" evidence="14">
    <location>
        <position position="182"/>
    </location>
    <ligand>
        <name>L-threonine</name>
        <dbReference type="ChEBI" id="CHEBI:57926"/>
    </ligand>
</feature>
<dbReference type="InterPro" id="IPR050156">
    <property type="entry name" value="TC-AMP_synthase_SUA5"/>
</dbReference>
<keyword evidence="6 13" id="KW-0808">Transferase</keyword>
<evidence type="ECO:0000256" key="6">
    <source>
        <dbReference type="ARBA" id="ARBA00022679"/>
    </source>
</evidence>